<feature type="region of interest" description="Disordered" evidence="1">
    <location>
        <begin position="826"/>
        <end position="847"/>
    </location>
</feature>
<dbReference type="STRING" id="765440.A0A0C3ALI3"/>
<feature type="region of interest" description="Disordered" evidence="1">
    <location>
        <begin position="1"/>
        <end position="22"/>
    </location>
</feature>
<organism evidence="2 3">
    <name type="scientific">Piloderma croceum (strain F 1598)</name>
    <dbReference type="NCBI Taxonomy" id="765440"/>
    <lineage>
        <taxon>Eukaryota</taxon>
        <taxon>Fungi</taxon>
        <taxon>Dikarya</taxon>
        <taxon>Basidiomycota</taxon>
        <taxon>Agaricomycotina</taxon>
        <taxon>Agaricomycetes</taxon>
        <taxon>Agaricomycetidae</taxon>
        <taxon>Atheliales</taxon>
        <taxon>Atheliaceae</taxon>
        <taxon>Piloderma</taxon>
    </lineage>
</organism>
<dbReference type="OrthoDB" id="107110at2759"/>
<name>A0A0C3ALI3_PILCF</name>
<dbReference type="PANTHER" id="PTHR33266">
    <property type="entry name" value="CHROMOSOME 15, WHOLE GENOME SHOTGUN SEQUENCE"/>
    <property type="match status" value="1"/>
</dbReference>
<dbReference type="PANTHER" id="PTHR33266:SF1">
    <property type="entry name" value="F-BOX DOMAIN-CONTAINING PROTEIN"/>
    <property type="match status" value="1"/>
</dbReference>
<dbReference type="HOGENOM" id="CLU_009568_0_1_1"/>
<keyword evidence="3" id="KW-1185">Reference proteome</keyword>
<protein>
    <submittedName>
        <fullName evidence="2">Uncharacterized protein</fullName>
    </submittedName>
</protein>
<feature type="compositionally biased region" description="Polar residues" evidence="1">
    <location>
        <begin position="1"/>
        <end position="12"/>
    </location>
</feature>
<dbReference type="Proteomes" id="UP000054166">
    <property type="component" value="Unassembled WGS sequence"/>
</dbReference>
<evidence type="ECO:0000256" key="1">
    <source>
        <dbReference type="SAM" id="MobiDB-lite"/>
    </source>
</evidence>
<reference evidence="3" key="2">
    <citation type="submission" date="2015-01" db="EMBL/GenBank/DDBJ databases">
        <title>Evolutionary Origins and Diversification of the Mycorrhizal Mutualists.</title>
        <authorList>
            <consortium name="DOE Joint Genome Institute"/>
            <consortium name="Mycorrhizal Genomics Consortium"/>
            <person name="Kohler A."/>
            <person name="Kuo A."/>
            <person name="Nagy L.G."/>
            <person name="Floudas D."/>
            <person name="Copeland A."/>
            <person name="Barry K.W."/>
            <person name="Cichocki N."/>
            <person name="Veneault-Fourrey C."/>
            <person name="LaButti K."/>
            <person name="Lindquist E.A."/>
            <person name="Lipzen A."/>
            <person name="Lundell T."/>
            <person name="Morin E."/>
            <person name="Murat C."/>
            <person name="Riley R."/>
            <person name="Ohm R."/>
            <person name="Sun H."/>
            <person name="Tunlid A."/>
            <person name="Henrissat B."/>
            <person name="Grigoriev I.V."/>
            <person name="Hibbett D.S."/>
            <person name="Martin F."/>
        </authorList>
    </citation>
    <scope>NUCLEOTIDE SEQUENCE [LARGE SCALE GENOMIC DNA]</scope>
    <source>
        <strain evidence="3">F 1598</strain>
    </source>
</reference>
<proteinExistence type="predicted"/>
<evidence type="ECO:0000313" key="2">
    <source>
        <dbReference type="EMBL" id="KIM74753.1"/>
    </source>
</evidence>
<feature type="compositionally biased region" description="Basic and acidic residues" evidence="1">
    <location>
        <begin position="826"/>
        <end position="838"/>
    </location>
</feature>
<evidence type="ECO:0000313" key="3">
    <source>
        <dbReference type="Proteomes" id="UP000054166"/>
    </source>
</evidence>
<gene>
    <name evidence="2" type="ORF">PILCRDRAFT_79752</name>
</gene>
<accession>A0A0C3ALI3</accession>
<reference evidence="2 3" key="1">
    <citation type="submission" date="2014-04" db="EMBL/GenBank/DDBJ databases">
        <authorList>
            <consortium name="DOE Joint Genome Institute"/>
            <person name="Kuo A."/>
            <person name="Tarkka M."/>
            <person name="Buscot F."/>
            <person name="Kohler A."/>
            <person name="Nagy L.G."/>
            <person name="Floudas D."/>
            <person name="Copeland A."/>
            <person name="Barry K.W."/>
            <person name="Cichocki N."/>
            <person name="Veneault-Fourrey C."/>
            <person name="LaButti K."/>
            <person name="Lindquist E.A."/>
            <person name="Lipzen A."/>
            <person name="Lundell T."/>
            <person name="Morin E."/>
            <person name="Murat C."/>
            <person name="Sun H."/>
            <person name="Tunlid A."/>
            <person name="Henrissat B."/>
            <person name="Grigoriev I.V."/>
            <person name="Hibbett D.S."/>
            <person name="Martin F."/>
            <person name="Nordberg H.P."/>
            <person name="Cantor M.N."/>
            <person name="Hua S.X."/>
        </authorList>
    </citation>
    <scope>NUCLEOTIDE SEQUENCE [LARGE SCALE GENOMIC DNA]</scope>
    <source>
        <strain evidence="2 3">F 1598</strain>
    </source>
</reference>
<dbReference type="InParanoid" id="A0A0C3ALI3"/>
<dbReference type="EMBL" id="KN833056">
    <property type="protein sequence ID" value="KIM74753.1"/>
    <property type="molecule type" value="Genomic_DNA"/>
</dbReference>
<sequence length="947" mass="106936">MDSISNDFSNLSVGDLHASSEPTTTPALNRILLEHDTFTNDDHNLLDEKIVNAFNMFRRYNEEPPLPLLLSNITTEKRLTTLTTDEAEELLNREPSIASILRNGWQVGSFKEVRQLEVLWPPQHRLSRGRRRLSNEDIELTTLKSAWRDNYHGANHKLLFANINRIPRTQKAYSNQIAIVQSSGTGKSRMVHEQANLVFTIPFNLRERGDSKDLAFPIPDDAVRDYFVTRAYSTDPQTLKTNYLKFLGGVFTQVNMELDFCRIELSKKRITSAGDLAKWWSSHLESVRPQLYGAAIDAASKDIPILPEIRKRRDELLANRRSKFECSEDADQVDYDVHTVIEFAAAKSAREALGRLISILDHFDGLQTTKLVIYFDEAHPLTKVTPSNDDKKTLYDFLCSCLNRFLAYPVFTIFLSTNSSLVEFASPRALARSARIRGGLAVTHAPITEMPFDCDDELVVRPGELNMKDISTISFMARFGRPLFWTLLRGAGMNAPEMHTEIIELARAKLVASRAIDSSYDTFPRVARMAVLDVQLSLDYEPRREKVQVEEAGLVESHMRIAYSIPNDREYLRSGYPSEPLLAEAAARQLWKWRMQDPFVVVNTLTNILDTGLLDRGELGELTGRHLLLDAYHRAAELEQRGRPEKTPPNFSAGCRLVTFMRMLYNDGCAEMVLGSTPDNLNGVPFREAFKDAIICFTHFGKMADDTGVTSVAAWVAFVRHMGIICRNGQRAVDCILPVLLWDTKICEHVITAVLVQFKRRKRSGTIAEYSIDEADIGFFPKTLEVCTHGSVANNYRPYVGMIMELGVQTEALDIAKTPTIFRPDERSSVNKIPDPRPRTPPATGEHHPFVGHARYHIFAYGCSPTVYRVINAAHNASYAFLLSSRDFLGEHPRGDAQSLAAVRRMKPFWTGGDDCYHWVQHDDVLHGSLTSQRESIRVGKGQPGDA</sequence>
<dbReference type="AlphaFoldDB" id="A0A0C3ALI3"/>